<sequence>MIDAPGRGARKLSFWGMGLRIADCAESWSAAGDRFLGSTDILSDSPSQHIPVPLSADLRPRWRLGTLLV</sequence>
<name>A0A3E1KMZ6_9XANT</name>
<proteinExistence type="predicted"/>
<gene>
    <name evidence="1" type="ORF">DZD52_07385</name>
</gene>
<organism evidence="1 2">
    <name type="scientific">Xanthomonas nasturtii</name>
    <dbReference type="NCBI Taxonomy" id="1843581"/>
    <lineage>
        <taxon>Bacteria</taxon>
        <taxon>Pseudomonadati</taxon>
        <taxon>Pseudomonadota</taxon>
        <taxon>Gammaproteobacteria</taxon>
        <taxon>Lysobacterales</taxon>
        <taxon>Lysobacteraceae</taxon>
        <taxon>Xanthomonas</taxon>
    </lineage>
</organism>
<dbReference type="Proteomes" id="UP000259570">
    <property type="component" value="Unassembled WGS sequence"/>
</dbReference>
<evidence type="ECO:0000313" key="2">
    <source>
        <dbReference type="Proteomes" id="UP000259570"/>
    </source>
</evidence>
<protein>
    <submittedName>
        <fullName evidence="1">Uncharacterized protein</fullName>
    </submittedName>
</protein>
<reference evidence="1 2" key="1">
    <citation type="submission" date="2018-08" db="EMBL/GenBank/DDBJ databases">
        <title>Genome sequencing of X. nasturtii WHRI 8984.</title>
        <authorList>
            <person name="Studholme D.J."/>
            <person name="Mchugh J."/>
            <person name="Vicente J."/>
        </authorList>
    </citation>
    <scope>NUCLEOTIDE SEQUENCE [LARGE SCALE GENOMIC DNA]</scope>
    <source>
        <strain evidence="1 2">WHRI 8984</strain>
    </source>
</reference>
<dbReference type="EMBL" id="QUZM01000010">
    <property type="protein sequence ID" value="RFF40484.1"/>
    <property type="molecule type" value="Genomic_DNA"/>
</dbReference>
<evidence type="ECO:0000313" key="1">
    <source>
        <dbReference type="EMBL" id="RFF40484.1"/>
    </source>
</evidence>
<accession>A0A3E1KMZ6</accession>
<comment type="caution">
    <text evidence="1">The sequence shown here is derived from an EMBL/GenBank/DDBJ whole genome shotgun (WGS) entry which is preliminary data.</text>
</comment>
<dbReference type="AlphaFoldDB" id="A0A3E1KMZ6"/>